<dbReference type="EMBL" id="BAABRI010000024">
    <property type="protein sequence ID" value="GAA5484373.1"/>
    <property type="molecule type" value="Genomic_DNA"/>
</dbReference>
<dbReference type="SUPFAM" id="SSF52540">
    <property type="entry name" value="P-loop containing nucleoside triphosphate hydrolases"/>
    <property type="match status" value="1"/>
</dbReference>
<keyword evidence="2" id="KW-1185">Reference proteome</keyword>
<dbReference type="Pfam" id="PF13671">
    <property type="entry name" value="AAA_33"/>
    <property type="match status" value="1"/>
</dbReference>
<dbReference type="InterPro" id="IPR027417">
    <property type="entry name" value="P-loop_NTPase"/>
</dbReference>
<comment type="caution">
    <text evidence="1">The sequence shown here is derived from an EMBL/GenBank/DDBJ whole genome shotgun (WGS) entry which is preliminary data.</text>
</comment>
<proteinExistence type="predicted"/>
<protein>
    <recommendedName>
        <fullName evidence="3">Adenylate kinase</fullName>
    </recommendedName>
</protein>
<dbReference type="RefSeq" id="WP_353568468.1">
    <property type="nucleotide sequence ID" value="NZ_BAABRI010000024.1"/>
</dbReference>
<evidence type="ECO:0008006" key="3">
    <source>
        <dbReference type="Google" id="ProtNLM"/>
    </source>
</evidence>
<evidence type="ECO:0000313" key="2">
    <source>
        <dbReference type="Proteomes" id="UP001476282"/>
    </source>
</evidence>
<gene>
    <name evidence="1" type="ORF">Hsar01_03617</name>
</gene>
<organism evidence="1 2">
    <name type="scientific">Haloferula sargassicola</name>
    <dbReference type="NCBI Taxonomy" id="490096"/>
    <lineage>
        <taxon>Bacteria</taxon>
        <taxon>Pseudomonadati</taxon>
        <taxon>Verrucomicrobiota</taxon>
        <taxon>Verrucomicrobiia</taxon>
        <taxon>Verrucomicrobiales</taxon>
        <taxon>Verrucomicrobiaceae</taxon>
        <taxon>Haloferula</taxon>
    </lineage>
</organism>
<evidence type="ECO:0000313" key="1">
    <source>
        <dbReference type="EMBL" id="GAA5484373.1"/>
    </source>
</evidence>
<name>A0ABP9US58_9BACT</name>
<reference evidence="1 2" key="1">
    <citation type="submission" date="2024-02" db="EMBL/GenBank/DDBJ databases">
        <title>Haloferula sargassicola NBRC 104335.</title>
        <authorList>
            <person name="Ichikawa N."/>
            <person name="Katano-Makiyama Y."/>
            <person name="Hidaka K."/>
        </authorList>
    </citation>
    <scope>NUCLEOTIDE SEQUENCE [LARGE SCALE GENOMIC DNA]</scope>
    <source>
        <strain evidence="1 2">NBRC 104335</strain>
    </source>
</reference>
<accession>A0ABP9US58</accession>
<sequence>MSEAPHACHLVCGPAASGKTRHATLLAERLGAVLLDSDQVAERLVMAGLELAGLDPDDRDSPIYKSAYREPVYDTLFDLAAAHVGRLPVVIAGPFTAEAGNPAWPHELERRLGVKPVLHWVSCPPEVRRRRLEQRGEERDRPKLRDWKKYLSTCREEPPVWDHLGVTGG</sequence>
<dbReference type="Proteomes" id="UP001476282">
    <property type="component" value="Unassembled WGS sequence"/>
</dbReference>
<dbReference type="Gene3D" id="3.40.50.300">
    <property type="entry name" value="P-loop containing nucleotide triphosphate hydrolases"/>
    <property type="match status" value="1"/>
</dbReference>